<evidence type="ECO:0000313" key="6">
    <source>
        <dbReference type="Proteomes" id="UP001500618"/>
    </source>
</evidence>
<dbReference type="PANTHER" id="PTHR42756:SF1">
    <property type="entry name" value="TRANSCRIPTIONAL REPRESSOR OF EMRAB OPERON"/>
    <property type="match status" value="1"/>
</dbReference>
<sequence length="180" mass="20130">MADYLLSNYAVSMDEDAIDRVVASWHRERPDLDLAAVGLLGRFGRLAVIAGRRVEEVFPRHGLRSGEFDVLATLRRSGQPYALTPSAMSATLMLSRAGMTNRIDRLEEAGMVERQLDPADRRSFLIALTQVGRETVDAAMTEHTANETRLVSSLTHTERQTLDTLLRKLLQSLDDEPLDH</sequence>
<dbReference type="InterPro" id="IPR036390">
    <property type="entry name" value="WH_DNA-bd_sf"/>
</dbReference>
<accession>A0ABP4V8Z3</accession>
<dbReference type="Pfam" id="PF12802">
    <property type="entry name" value="MarR_2"/>
    <property type="match status" value="1"/>
</dbReference>
<dbReference type="Proteomes" id="UP001500618">
    <property type="component" value="Unassembled WGS sequence"/>
</dbReference>
<name>A0ABP4V8Z3_9ACTN</name>
<dbReference type="EMBL" id="BAAANY010000043">
    <property type="protein sequence ID" value="GAA1718867.1"/>
    <property type="molecule type" value="Genomic_DNA"/>
</dbReference>
<dbReference type="PROSITE" id="PS50995">
    <property type="entry name" value="HTH_MARR_2"/>
    <property type="match status" value="1"/>
</dbReference>
<dbReference type="InterPro" id="IPR000835">
    <property type="entry name" value="HTH_MarR-typ"/>
</dbReference>
<protein>
    <submittedName>
        <fullName evidence="5">MarR family transcriptional regulator</fullName>
    </submittedName>
</protein>
<evidence type="ECO:0000313" key="5">
    <source>
        <dbReference type="EMBL" id="GAA1718867.1"/>
    </source>
</evidence>
<proteinExistence type="predicted"/>
<dbReference type="SUPFAM" id="SSF46785">
    <property type="entry name" value="Winged helix' DNA-binding domain"/>
    <property type="match status" value="1"/>
</dbReference>
<keyword evidence="3" id="KW-0804">Transcription</keyword>
<reference evidence="6" key="1">
    <citation type="journal article" date="2019" name="Int. J. Syst. Evol. Microbiol.">
        <title>The Global Catalogue of Microorganisms (GCM) 10K type strain sequencing project: providing services to taxonomists for standard genome sequencing and annotation.</title>
        <authorList>
            <consortium name="The Broad Institute Genomics Platform"/>
            <consortium name="The Broad Institute Genome Sequencing Center for Infectious Disease"/>
            <person name="Wu L."/>
            <person name="Ma J."/>
        </authorList>
    </citation>
    <scope>NUCLEOTIDE SEQUENCE [LARGE SCALE GENOMIC DNA]</scope>
    <source>
        <strain evidence="6">JCM 14718</strain>
    </source>
</reference>
<dbReference type="InterPro" id="IPR036388">
    <property type="entry name" value="WH-like_DNA-bd_sf"/>
</dbReference>
<evidence type="ECO:0000256" key="1">
    <source>
        <dbReference type="ARBA" id="ARBA00023015"/>
    </source>
</evidence>
<evidence type="ECO:0000256" key="3">
    <source>
        <dbReference type="ARBA" id="ARBA00023163"/>
    </source>
</evidence>
<keyword evidence="6" id="KW-1185">Reference proteome</keyword>
<keyword evidence="1" id="KW-0805">Transcription regulation</keyword>
<keyword evidence="2" id="KW-0238">DNA-binding</keyword>
<comment type="caution">
    <text evidence="5">The sequence shown here is derived from an EMBL/GenBank/DDBJ whole genome shotgun (WGS) entry which is preliminary data.</text>
</comment>
<dbReference type="PRINTS" id="PR00598">
    <property type="entry name" value="HTHMARR"/>
</dbReference>
<dbReference type="PANTHER" id="PTHR42756">
    <property type="entry name" value="TRANSCRIPTIONAL REGULATOR, MARR"/>
    <property type="match status" value="1"/>
</dbReference>
<evidence type="ECO:0000256" key="2">
    <source>
        <dbReference type="ARBA" id="ARBA00023125"/>
    </source>
</evidence>
<gene>
    <name evidence="5" type="ORF">GCM10009765_79090</name>
</gene>
<feature type="domain" description="HTH marR-type" evidence="4">
    <location>
        <begin position="36"/>
        <end position="171"/>
    </location>
</feature>
<dbReference type="Gene3D" id="1.10.10.10">
    <property type="entry name" value="Winged helix-like DNA-binding domain superfamily/Winged helix DNA-binding domain"/>
    <property type="match status" value="1"/>
</dbReference>
<evidence type="ECO:0000259" key="4">
    <source>
        <dbReference type="PROSITE" id="PS50995"/>
    </source>
</evidence>
<dbReference type="SMART" id="SM00347">
    <property type="entry name" value="HTH_MARR"/>
    <property type="match status" value="1"/>
</dbReference>
<organism evidence="5 6">
    <name type="scientific">Fodinicola feengrottensis</name>
    <dbReference type="NCBI Taxonomy" id="435914"/>
    <lineage>
        <taxon>Bacteria</taxon>
        <taxon>Bacillati</taxon>
        <taxon>Actinomycetota</taxon>
        <taxon>Actinomycetes</taxon>
        <taxon>Mycobacteriales</taxon>
        <taxon>Fodinicola</taxon>
    </lineage>
</organism>